<feature type="region of interest" description="Disordered" evidence="1">
    <location>
        <begin position="1"/>
        <end position="46"/>
    </location>
</feature>
<evidence type="ECO:0008006" key="4">
    <source>
        <dbReference type="Google" id="ProtNLM"/>
    </source>
</evidence>
<sequence length="86" mass="9247">MYAQVNRASRRRGVDTLPSPLSERFLETEDRQEGEDSQATASEDPQDVTYAQLHSLNLGQETTTAPSSQAGGPPAEPSVYAALAIL</sequence>
<keyword evidence="3" id="KW-1185">Reference proteome</keyword>
<dbReference type="AlphaFoldDB" id="A0A7J7EMG8"/>
<protein>
    <recommendedName>
        <fullName evidence="4">Leukocyte immunoglobulin-like receptor subfamily B member 4</fullName>
    </recommendedName>
</protein>
<evidence type="ECO:0000313" key="3">
    <source>
        <dbReference type="Proteomes" id="UP000551758"/>
    </source>
</evidence>
<reference evidence="2 3" key="1">
    <citation type="journal article" date="2020" name="Mol. Biol. Evol.">
        <title>Interspecific Gene Flow and the Evolution of Specialization in Black and White Rhinoceros.</title>
        <authorList>
            <person name="Moodley Y."/>
            <person name="Westbury M.V."/>
            <person name="Russo I.M."/>
            <person name="Gopalakrishnan S."/>
            <person name="Rakotoarivelo A."/>
            <person name="Olsen R.A."/>
            <person name="Prost S."/>
            <person name="Tunstall T."/>
            <person name="Ryder O.A."/>
            <person name="Dalen L."/>
            <person name="Bruford M.W."/>
        </authorList>
    </citation>
    <scope>NUCLEOTIDE SEQUENCE [LARGE SCALE GENOMIC DNA]</scope>
    <source>
        <strain evidence="2">SBR-YM</strain>
        <tissue evidence="2">Skin</tissue>
    </source>
</reference>
<evidence type="ECO:0000313" key="2">
    <source>
        <dbReference type="EMBL" id="KAF5916990.1"/>
    </source>
</evidence>
<proteinExistence type="predicted"/>
<name>A0A7J7EMG8_DICBM</name>
<comment type="caution">
    <text evidence="2">The sequence shown here is derived from an EMBL/GenBank/DDBJ whole genome shotgun (WGS) entry which is preliminary data.</text>
</comment>
<gene>
    <name evidence="2" type="ORF">HPG69_013913</name>
</gene>
<organism evidence="2 3">
    <name type="scientific">Diceros bicornis minor</name>
    <name type="common">South-central black rhinoceros</name>
    <dbReference type="NCBI Taxonomy" id="77932"/>
    <lineage>
        <taxon>Eukaryota</taxon>
        <taxon>Metazoa</taxon>
        <taxon>Chordata</taxon>
        <taxon>Craniata</taxon>
        <taxon>Vertebrata</taxon>
        <taxon>Euteleostomi</taxon>
        <taxon>Mammalia</taxon>
        <taxon>Eutheria</taxon>
        <taxon>Laurasiatheria</taxon>
        <taxon>Perissodactyla</taxon>
        <taxon>Rhinocerotidae</taxon>
        <taxon>Diceros</taxon>
    </lineage>
</organism>
<dbReference type="Proteomes" id="UP000551758">
    <property type="component" value="Unassembled WGS sequence"/>
</dbReference>
<evidence type="ECO:0000256" key="1">
    <source>
        <dbReference type="SAM" id="MobiDB-lite"/>
    </source>
</evidence>
<accession>A0A7J7EMG8</accession>
<dbReference type="EMBL" id="JACDTQ010002604">
    <property type="protein sequence ID" value="KAF5916990.1"/>
    <property type="molecule type" value="Genomic_DNA"/>
</dbReference>